<accession>A0A9D3Q0H6</accession>
<dbReference type="InterPro" id="IPR032675">
    <property type="entry name" value="LRR_dom_sf"/>
</dbReference>
<dbReference type="SUPFAM" id="SSF52058">
    <property type="entry name" value="L domain-like"/>
    <property type="match status" value="1"/>
</dbReference>
<reference evidence="1" key="1">
    <citation type="submission" date="2021-01" db="EMBL/GenBank/DDBJ databases">
        <authorList>
            <person name="Zahm M."/>
            <person name="Roques C."/>
            <person name="Cabau C."/>
            <person name="Klopp C."/>
            <person name="Donnadieu C."/>
            <person name="Jouanno E."/>
            <person name="Lampietro C."/>
            <person name="Louis A."/>
            <person name="Herpin A."/>
            <person name="Echchiki A."/>
            <person name="Berthelot C."/>
            <person name="Parey E."/>
            <person name="Roest-Crollius H."/>
            <person name="Braasch I."/>
            <person name="Postlethwait J."/>
            <person name="Bobe J."/>
            <person name="Montfort J."/>
            <person name="Bouchez O."/>
            <person name="Begum T."/>
            <person name="Mejri S."/>
            <person name="Adams A."/>
            <person name="Chen W.-J."/>
            <person name="Guiguen Y."/>
        </authorList>
    </citation>
    <scope>NUCLEOTIDE SEQUENCE</scope>
    <source>
        <strain evidence="1">YG-15Mar2019-1</strain>
        <tissue evidence="1">Brain</tissue>
    </source>
</reference>
<organism evidence="1 2">
    <name type="scientific">Megalops atlanticus</name>
    <name type="common">Tarpon</name>
    <name type="synonym">Clupea gigantea</name>
    <dbReference type="NCBI Taxonomy" id="7932"/>
    <lineage>
        <taxon>Eukaryota</taxon>
        <taxon>Metazoa</taxon>
        <taxon>Chordata</taxon>
        <taxon>Craniata</taxon>
        <taxon>Vertebrata</taxon>
        <taxon>Euteleostomi</taxon>
        <taxon>Actinopterygii</taxon>
        <taxon>Neopterygii</taxon>
        <taxon>Teleostei</taxon>
        <taxon>Elopiformes</taxon>
        <taxon>Megalopidae</taxon>
        <taxon>Megalops</taxon>
    </lineage>
</organism>
<evidence type="ECO:0000313" key="2">
    <source>
        <dbReference type="Proteomes" id="UP001046870"/>
    </source>
</evidence>
<comment type="caution">
    <text evidence="1">The sequence shown here is derived from an EMBL/GenBank/DDBJ whole genome shotgun (WGS) entry which is preliminary data.</text>
</comment>
<dbReference type="OrthoDB" id="2021138at2759"/>
<sequence>MALEVYETIFTAKQQQQKSLFLNYRNLSMFPSDLLGDEGLHFLERIYMKWNTLTTLPENLSQKLPNLIELSVQHPIIFPRVWMGLVKDAGLAESDYTSNCSIKVLGWGEF</sequence>
<evidence type="ECO:0000313" key="1">
    <source>
        <dbReference type="EMBL" id="KAG7473246.1"/>
    </source>
</evidence>
<dbReference type="Proteomes" id="UP001046870">
    <property type="component" value="Chromosome 7"/>
</dbReference>
<dbReference type="Gene3D" id="3.80.10.10">
    <property type="entry name" value="Ribonuclease Inhibitor"/>
    <property type="match status" value="1"/>
</dbReference>
<name>A0A9D3Q0H6_MEGAT</name>
<dbReference type="AlphaFoldDB" id="A0A9D3Q0H6"/>
<keyword evidence="2" id="KW-1185">Reference proteome</keyword>
<proteinExistence type="predicted"/>
<dbReference type="EMBL" id="JAFDVH010000007">
    <property type="protein sequence ID" value="KAG7473246.1"/>
    <property type="molecule type" value="Genomic_DNA"/>
</dbReference>
<gene>
    <name evidence="1" type="ORF">MATL_G00093660</name>
</gene>
<protein>
    <submittedName>
        <fullName evidence="1">Uncharacterized protein</fullName>
    </submittedName>
</protein>